<dbReference type="Pfam" id="PF00069">
    <property type="entry name" value="Pkinase"/>
    <property type="match status" value="1"/>
</dbReference>
<evidence type="ECO:0000256" key="3">
    <source>
        <dbReference type="ARBA" id="ARBA00022777"/>
    </source>
</evidence>
<evidence type="ECO:0000256" key="1">
    <source>
        <dbReference type="ARBA" id="ARBA00022679"/>
    </source>
</evidence>
<comment type="caution">
    <text evidence="7">The sequence shown here is derived from an EMBL/GenBank/DDBJ whole genome shotgun (WGS) entry which is preliminary data.</text>
</comment>
<dbReference type="InterPro" id="IPR050660">
    <property type="entry name" value="NEK_Ser/Thr_kinase"/>
</dbReference>
<evidence type="ECO:0000256" key="2">
    <source>
        <dbReference type="ARBA" id="ARBA00022741"/>
    </source>
</evidence>
<keyword evidence="2" id="KW-0547">Nucleotide-binding</keyword>
<name>A0A5J4T6Q6_9EUKA</name>
<dbReference type="InterPro" id="IPR000719">
    <property type="entry name" value="Prot_kinase_dom"/>
</dbReference>
<organism evidence="7 8">
    <name type="scientific">Streblomastix strix</name>
    <dbReference type="NCBI Taxonomy" id="222440"/>
    <lineage>
        <taxon>Eukaryota</taxon>
        <taxon>Metamonada</taxon>
        <taxon>Preaxostyla</taxon>
        <taxon>Oxymonadida</taxon>
        <taxon>Streblomastigidae</taxon>
        <taxon>Streblomastix</taxon>
    </lineage>
</organism>
<dbReference type="PROSITE" id="PS50011">
    <property type="entry name" value="PROTEIN_KINASE_DOM"/>
    <property type="match status" value="1"/>
</dbReference>
<feature type="domain" description="Protein kinase" evidence="6">
    <location>
        <begin position="1"/>
        <end position="77"/>
    </location>
</feature>
<dbReference type="AlphaFoldDB" id="A0A5J4T6Q6"/>
<keyword evidence="5" id="KW-0732">Signal</keyword>
<evidence type="ECO:0000313" key="7">
    <source>
        <dbReference type="EMBL" id="KAA6353937.1"/>
    </source>
</evidence>
<evidence type="ECO:0000256" key="4">
    <source>
        <dbReference type="ARBA" id="ARBA00022840"/>
    </source>
</evidence>
<evidence type="ECO:0000256" key="5">
    <source>
        <dbReference type="SAM" id="SignalP"/>
    </source>
</evidence>
<dbReference type="OrthoDB" id="40902at2759"/>
<feature type="chain" id="PRO_5023811775" description="Protein kinase domain-containing protein" evidence="5">
    <location>
        <begin position="21"/>
        <end position="84"/>
    </location>
</feature>
<accession>A0A5J4T6Q6</accession>
<dbReference type="Gene3D" id="1.10.510.10">
    <property type="entry name" value="Transferase(Phosphotransferase) domain 1"/>
    <property type="match status" value="1"/>
</dbReference>
<dbReference type="GO" id="GO:0005524">
    <property type="term" value="F:ATP binding"/>
    <property type="evidence" value="ECO:0007669"/>
    <property type="project" value="UniProtKB-KW"/>
</dbReference>
<feature type="non-terminal residue" evidence="7">
    <location>
        <position position="1"/>
    </location>
</feature>
<evidence type="ECO:0000313" key="8">
    <source>
        <dbReference type="Proteomes" id="UP000324800"/>
    </source>
</evidence>
<keyword evidence="4" id="KW-0067">ATP-binding</keyword>
<keyword evidence="1" id="KW-0808">Transferase</keyword>
<gene>
    <name evidence="7" type="ORF">EZS28_050536</name>
</gene>
<proteinExistence type="predicted"/>
<dbReference type="InterPro" id="IPR011009">
    <property type="entry name" value="Kinase-like_dom_sf"/>
</dbReference>
<evidence type="ECO:0000259" key="6">
    <source>
        <dbReference type="PROSITE" id="PS50011"/>
    </source>
</evidence>
<dbReference type="EMBL" id="SNRW01037180">
    <property type="protein sequence ID" value="KAA6353937.1"/>
    <property type="molecule type" value="Genomic_DNA"/>
</dbReference>
<dbReference type="PANTHER" id="PTHR43671">
    <property type="entry name" value="SERINE/THREONINE-PROTEIN KINASE NEK"/>
    <property type="match status" value="1"/>
</dbReference>
<dbReference type="GO" id="GO:0004674">
    <property type="term" value="F:protein serine/threonine kinase activity"/>
    <property type="evidence" value="ECO:0007669"/>
    <property type="project" value="TreeGrafter"/>
</dbReference>
<reference evidence="7 8" key="1">
    <citation type="submission" date="2019-03" db="EMBL/GenBank/DDBJ databases">
        <title>Single cell metagenomics reveals metabolic interactions within the superorganism composed of flagellate Streblomastix strix and complex community of Bacteroidetes bacteria on its surface.</title>
        <authorList>
            <person name="Treitli S.C."/>
            <person name="Kolisko M."/>
            <person name="Husnik F."/>
            <person name="Keeling P."/>
            <person name="Hampl V."/>
        </authorList>
    </citation>
    <scope>NUCLEOTIDE SEQUENCE [LARGE SCALE GENOMIC DNA]</scope>
    <source>
        <strain evidence="7">ST1C</strain>
    </source>
</reference>
<dbReference type="PANTHER" id="PTHR43671:SF106">
    <property type="entry name" value="NIMA-LIKE KINASE"/>
    <property type="match status" value="1"/>
</dbReference>
<sequence length="84" mass="9801">IWALGVILFELLALEHPFLGEDENLPLLETFKQVIDNEPKPLPLHYPLSMRNLILRMLVKDPRQRITIKEIMQTPEIIACLTKK</sequence>
<protein>
    <recommendedName>
        <fullName evidence="6">Protein kinase domain-containing protein</fullName>
    </recommendedName>
</protein>
<keyword evidence="3" id="KW-0418">Kinase</keyword>
<dbReference type="Proteomes" id="UP000324800">
    <property type="component" value="Unassembled WGS sequence"/>
</dbReference>
<feature type="signal peptide" evidence="5">
    <location>
        <begin position="1"/>
        <end position="20"/>
    </location>
</feature>
<dbReference type="SUPFAM" id="SSF56112">
    <property type="entry name" value="Protein kinase-like (PK-like)"/>
    <property type="match status" value="1"/>
</dbReference>